<evidence type="ECO:0000256" key="2">
    <source>
        <dbReference type="ARBA" id="ARBA00010676"/>
    </source>
</evidence>
<keyword evidence="8" id="KW-0325">Glycoprotein</keyword>
<comment type="similarity">
    <text evidence="2">Belongs to the copper type II ascorbate-dependent monooxygenase family.</text>
</comment>
<dbReference type="Proteomes" id="UP001286313">
    <property type="component" value="Unassembled WGS sequence"/>
</dbReference>
<evidence type="ECO:0000256" key="1">
    <source>
        <dbReference type="ARBA" id="ARBA00001973"/>
    </source>
</evidence>
<name>A0AAE1F0J1_PETCI</name>
<dbReference type="PRINTS" id="PR00767">
    <property type="entry name" value="DBMONOXGNASE"/>
</dbReference>
<comment type="cofactor">
    <cofactor evidence="1">
        <name>Cu(2+)</name>
        <dbReference type="ChEBI" id="CHEBI:29036"/>
    </cofactor>
</comment>
<dbReference type="EMBL" id="JAWQEG010003741">
    <property type="protein sequence ID" value="KAK3864686.1"/>
    <property type="molecule type" value="Genomic_DNA"/>
</dbReference>
<accession>A0AAE1F0J1</accession>
<dbReference type="GO" id="GO:0042421">
    <property type="term" value="P:norepinephrine biosynthetic process"/>
    <property type="evidence" value="ECO:0007669"/>
    <property type="project" value="TreeGrafter"/>
</dbReference>
<feature type="region of interest" description="Disordered" evidence="9">
    <location>
        <begin position="550"/>
        <end position="593"/>
    </location>
</feature>
<protein>
    <recommendedName>
        <fullName evidence="14">MOXD1 protein</fullName>
    </recommendedName>
</protein>
<keyword evidence="5" id="KW-0186">Copper</keyword>
<evidence type="ECO:0000256" key="8">
    <source>
        <dbReference type="ARBA" id="ARBA00023180"/>
    </source>
</evidence>
<dbReference type="GO" id="GO:0030667">
    <property type="term" value="C:secretory granule membrane"/>
    <property type="evidence" value="ECO:0007669"/>
    <property type="project" value="TreeGrafter"/>
</dbReference>
<dbReference type="Pfam" id="PF03712">
    <property type="entry name" value="Cu2_monoox_C"/>
    <property type="match status" value="1"/>
</dbReference>
<keyword evidence="13" id="KW-1185">Reference proteome</keyword>
<evidence type="ECO:0000256" key="7">
    <source>
        <dbReference type="ARBA" id="ARBA00023157"/>
    </source>
</evidence>
<comment type="caution">
    <text evidence="12">The sequence shown here is derived from an EMBL/GenBank/DDBJ whole genome shotgun (WGS) entry which is preliminary data.</text>
</comment>
<dbReference type="Pfam" id="PF01082">
    <property type="entry name" value="Cu2_monooxygen"/>
    <property type="match status" value="1"/>
</dbReference>
<evidence type="ECO:0000256" key="6">
    <source>
        <dbReference type="ARBA" id="ARBA00023033"/>
    </source>
</evidence>
<feature type="domain" description="Copper type II ascorbate-dependent monooxygenase N-terminal" evidence="10">
    <location>
        <begin position="110"/>
        <end position="236"/>
    </location>
</feature>
<dbReference type="InterPro" id="IPR000945">
    <property type="entry name" value="DBH-like"/>
</dbReference>
<dbReference type="InterPro" id="IPR014784">
    <property type="entry name" value="Cu2_ascorb_mOase-like_C"/>
</dbReference>
<keyword evidence="6" id="KW-0503">Monooxygenase</keyword>
<sequence>DRYAFGQLTPSVDPSQDYQLLGGYENDTHTVLRFSRPWLTCDHNTTTNLRVTRFESSGATTPGPPHQHPQAPQTRPQGSEELYLRDPHLASSTDTQSNLKHWDVLSPRCVALPDNIPTLYWCKLYRIPKLTRKAHIVGYVPVITTEGEPHVHHMLLYECHIINSDQLMERFVSARGAQCYDRNMPYSWSACNTPIVAWAVGSEGEMYPDHVGIPMGEEHGGATYFMLEIHYNNPNLRTGVVDSSGVRILYTEKLRQHDAGILTLGHMLSPTLIVPPGRSWNTVAYCSSQCTHKTLPPGGIKAFLGFLHMHLLGSSISVQLIRNGRELPAIMKDMNYDFNYQQARVLKEEVEILPGDSFIVNCGYDSTKRRTPTFGGFSTEDEMCLAFLTYYPRVELSGCYSTPDLALILHTLGIHHLHNNSLTAFGHPYFSDSIINEGYEKNQLGLMENGGAKPLNIHLADIYRLVTVTAPHKYYNRSVYDILYDPGTWTDTSVVSTLQEMITYGQYQPACEYHGRKEVPGLPRKEKYPAYIALRPESYQCTPVPFTTTTTTTTSTSISTSTTNINTPSSPWPQSTTPPTASQTGNSKQGDAADTVTVPWANEEENEIDRESLRQQEGKAHRFTLTVYIFIPVITLVTLTL</sequence>
<dbReference type="GO" id="GO:0042420">
    <property type="term" value="P:dopamine catabolic process"/>
    <property type="evidence" value="ECO:0007669"/>
    <property type="project" value="TreeGrafter"/>
</dbReference>
<evidence type="ECO:0000256" key="5">
    <source>
        <dbReference type="ARBA" id="ARBA00023008"/>
    </source>
</evidence>
<evidence type="ECO:0008006" key="14">
    <source>
        <dbReference type="Google" id="ProtNLM"/>
    </source>
</evidence>
<gene>
    <name evidence="12" type="ORF">Pcinc_029646</name>
</gene>
<evidence type="ECO:0000313" key="12">
    <source>
        <dbReference type="EMBL" id="KAK3864686.1"/>
    </source>
</evidence>
<evidence type="ECO:0000256" key="9">
    <source>
        <dbReference type="SAM" id="MobiDB-lite"/>
    </source>
</evidence>
<dbReference type="FunFam" id="2.60.120.230:FF:000001">
    <property type="entry name" value="Monooxygenase, DBH-like 1"/>
    <property type="match status" value="1"/>
</dbReference>
<keyword evidence="4" id="KW-0560">Oxidoreductase</keyword>
<keyword evidence="3" id="KW-0479">Metal-binding</keyword>
<keyword evidence="7" id="KW-1015">Disulfide bond</keyword>
<evidence type="ECO:0000313" key="13">
    <source>
        <dbReference type="Proteomes" id="UP001286313"/>
    </source>
</evidence>
<proteinExistence type="inferred from homology"/>
<feature type="region of interest" description="Disordered" evidence="9">
    <location>
        <begin position="55"/>
        <end position="79"/>
    </location>
</feature>
<dbReference type="InterPro" id="IPR024548">
    <property type="entry name" value="Cu2_monoox_C"/>
</dbReference>
<dbReference type="SUPFAM" id="SSF49742">
    <property type="entry name" value="PHM/PNGase F"/>
    <property type="match status" value="2"/>
</dbReference>
<dbReference type="InterPro" id="IPR028460">
    <property type="entry name" value="Tbh/DBH"/>
</dbReference>
<feature type="non-terminal residue" evidence="12">
    <location>
        <position position="641"/>
    </location>
</feature>
<dbReference type="Gene3D" id="2.60.120.310">
    <property type="entry name" value="Copper type II, ascorbate-dependent monooxygenase, N-terminal domain"/>
    <property type="match status" value="1"/>
</dbReference>
<evidence type="ECO:0000256" key="3">
    <source>
        <dbReference type="ARBA" id="ARBA00022723"/>
    </source>
</evidence>
<feature type="compositionally biased region" description="Low complexity" evidence="9">
    <location>
        <begin position="550"/>
        <end position="584"/>
    </location>
</feature>
<dbReference type="FunFam" id="2.60.120.310:FF:000004">
    <property type="entry name" value="DBH-like monooxygenase protein 1"/>
    <property type="match status" value="1"/>
</dbReference>
<dbReference type="CDD" id="cd09631">
    <property type="entry name" value="DOMON_DOH"/>
    <property type="match status" value="1"/>
</dbReference>
<organism evidence="12 13">
    <name type="scientific">Petrolisthes cinctipes</name>
    <name type="common">Flat porcelain crab</name>
    <dbReference type="NCBI Taxonomy" id="88211"/>
    <lineage>
        <taxon>Eukaryota</taxon>
        <taxon>Metazoa</taxon>
        <taxon>Ecdysozoa</taxon>
        <taxon>Arthropoda</taxon>
        <taxon>Crustacea</taxon>
        <taxon>Multicrustacea</taxon>
        <taxon>Malacostraca</taxon>
        <taxon>Eumalacostraca</taxon>
        <taxon>Eucarida</taxon>
        <taxon>Decapoda</taxon>
        <taxon>Pleocyemata</taxon>
        <taxon>Anomura</taxon>
        <taxon>Galatheoidea</taxon>
        <taxon>Porcellanidae</taxon>
        <taxon>Petrolisthes</taxon>
    </lineage>
</organism>
<dbReference type="InterPro" id="IPR045266">
    <property type="entry name" value="DOH_DOMON"/>
</dbReference>
<dbReference type="PANTHER" id="PTHR10157:SF23">
    <property type="entry name" value="MOXD1 HOMOLOG 1"/>
    <property type="match status" value="1"/>
</dbReference>
<dbReference type="InterPro" id="IPR000323">
    <property type="entry name" value="Cu2_ascorb_mOase_N"/>
</dbReference>
<dbReference type="PANTHER" id="PTHR10157">
    <property type="entry name" value="DOPAMINE BETA HYDROXYLASE RELATED"/>
    <property type="match status" value="1"/>
</dbReference>
<evidence type="ECO:0000259" key="10">
    <source>
        <dbReference type="Pfam" id="PF01082"/>
    </source>
</evidence>
<reference evidence="12" key="1">
    <citation type="submission" date="2023-10" db="EMBL/GenBank/DDBJ databases">
        <title>Genome assemblies of two species of porcelain crab, Petrolisthes cinctipes and Petrolisthes manimaculis (Anomura: Porcellanidae).</title>
        <authorList>
            <person name="Angst P."/>
        </authorList>
    </citation>
    <scope>NUCLEOTIDE SEQUENCE</scope>
    <source>
        <strain evidence="12">PB745_01</strain>
        <tissue evidence="12">Gill</tissue>
    </source>
</reference>
<dbReference type="InterPro" id="IPR008977">
    <property type="entry name" value="PHM/PNGase_F_dom_sf"/>
</dbReference>
<dbReference type="InterPro" id="IPR036939">
    <property type="entry name" value="Cu2_ascorb_mOase_N_sf"/>
</dbReference>
<feature type="domain" description="Copper type II ascorbate-dependent monooxygenase C-terminal" evidence="11">
    <location>
        <begin position="258"/>
        <end position="402"/>
    </location>
</feature>
<dbReference type="AlphaFoldDB" id="A0AAE1F0J1"/>
<dbReference type="GO" id="GO:0005507">
    <property type="term" value="F:copper ion binding"/>
    <property type="evidence" value="ECO:0007669"/>
    <property type="project" value="InterPro"/>
</dbReference>
<evidence type="ECO:0000256" key="4">
    <source>
        <dbReference type="ARBA" id="ARBA00023002"/>
    </source>
</evidence>
<dbReference type="GO" id="GO:0004500">
    <property type="term" value="F:dopamine beta-monooxygenase activity"/>
    <property type="evidence" value="ECO:0007669"/>
    <property type="project" value="InterPro"/>
</dbReference>
<feature type="compositionally biased region" description="Low complexity" evidence="9">
    <location>
        <begin position="68"/>
        <end position="77"/>
    </location>
</feature>
<dbReference type="Gene3D" id="2.60.120.230">
    <property type="match status" value="1"/>
</dbReference>
<dbReference type="GO" id="GO:0005615">
    <property type="term" value="C:extracellular space"/>
    <property type="evidence" value="ECO:0007669"/>
    <property type="project" value="TreeGrafter"/>
</dbReference>
<evidence type="ECO:0000259" key="11">
    <source>
        <dbReference type="Pfam" id="PF03712"/>
    </source>
</evidence>
<dbReference type="GO" id="GO:0006589">
    <property type="term" value="P:octopamine biosynthetic process"/>
    <property type="evidence" value="ECO:0007669"/>
    <property type="project" value="TreeGrafter"/>
</dbReference>